<dbReference type="Pfam" id="PF03372">
    <property type="entry name" value="Exo_endo_phos"/>
    <property type="match status" value="1"/>
</dbReference>
<dbReference type="EMBL" id="AYLO01000080">
    <property type="protein sequence ID" value="ESS71944.1"/>
    <property type="molecule type" value="Genomic_DNA"/>
</dbReference>
<dbReference type="PANTHER" id="PTHR12121">
    <property type="entry name" value="CARBON CATABOLITE REPRESSOR PROTEIN 4"/>
    <property type="match status" value="1"/>
</dbReference>
<feature type="domain" description="Endonuclease/exonuclease/phosphatase" evidence="1">
    <location>
        <begin position="89"/>
        <end position="343"/>
    </location>
</feature>
<keyword evidence="3" id="KW-1185">Reference proteome</keyword>
<dbReference type="InterPro" id="IPR050410">
    <property type="entry name" value="CCR4/nocturin_mRNA_transcr"/>
</dbReference>
<protein>
    <submittedName>
        <fullName evidence="2">Endonuclease/exonuclease/phosphatase family protein</fullName>
    </submittedName>
</protein>
<accession>V5BVN9</accession>
<keyword evidence="2" id="KW-0255">Endonuclease</keyword>
<evidence type="ECO:0000313" key="2">
    <source>
        <dbReference type="EMBL" id="ESS71944.1"/>
    </source>
</evidence>
<dbReference type="eggNOG" id="COG3568">
    <property type="taxonomic scope" value="Bacteria"/>
</dbReference>
<keyword evidence="2" id="KW-0540">Nuclease</keyword>
<comment type="caution">
    <text evidence="2">The sequence shown here is derived from an EMBL/GenBank/DDBJ whole genome shotgun (WGS) entry which is preliminary data.</text>
</comment>
<evidence type="ECO:0000259" key="1">
    <source>
        <dbReference type="Pfam" id="PF03372"/>
    </source>
</evidence>
<dbReference type="STRING" id="1116472.MGMO_83c00170"/>
<reference evidence="2 3" key="1">
    <citation type="journal article" date="2013" name="Genome Announc.">
        <title>Draft Genome Sequence of the Methanotrophic Gammaproteobacterium Methyloglobulus morosus DSM 22980 Strain KoM1.</title>
        <authorList>
            <person name="Poehlein A."/>
            <person name="Deutzmann J.S."/>
            <person name="Daniel R."/>
            <person name="Simeonova D.D."/>
        </authorList>
    </citation>
    <scope>NUCLEOTIDE SEQUENCE [LARGE SCALE GENOMIC DNA]</scope>
    <source>
        <strain evidence="2 3">KoM1</strain>
    </source>
</reference>
<dbReference type="InterPro" id="IPR036691">
    <property type="entry name" value="Endo/exonu/phosph_ase_sf"/>
</dbReference>
<name>V5BVN9_9GAMM</name>
<evidence type="ECO:0000313" key="3">
    <source>
        <dbReference type="Proteomes" id="UP000017842"/>
    </source>
</evidence>
<dbReference type="InterPro" id="IPR005135">
    <property type="entry name" value="Endo/exonuclease/phosphatase"/>
</dbReference>
<dbReference type="GO" id="GO:0000175">
    <property type="term" value="F:3'-5'-RNA exonuclease activity"/>
    <property type="evidence" value="ECO:0007669"/>
    <property type="project" value="TreeGrafter"/>
</dbReference>
<gene>
    <name evidence="2" type="ORF">MGMO_83c00170</name>
</gene>
<dbReference type="Proteomes" id="UP000017842">
    <property type="component" value="Unassembled WGS sequence"/>
</dbReference>
<dbReference type="SUPFAM" id="SSF56219">
    <property type="entry name" value="DNase I-like"/>
    <property type="match status" value="1"/>
</dbReference>
<dbReference type="Gene3D" id="3.60.10.10">
    <property type="entry name" value="Endonuclease/exonuclease/phosphatase"/>
    <property type="match status" value="1"/>
</dbReference>
<dbReference type="GO" id="GO:0004519">
    <property type="term" value="F:endonuclease activity"/>
    <property type="evidence" value="ECO:0007669"/>
    <property type="project" value="UniProtKB-KW"/>
</dbReference>
<sequence>MACVRIEGEISGNSPYITKLFIEMILMLTWLKSVSKPFFIVLVGFIVLTRFQGCQYIAAYSGAGFAANLPDATSIAKPISCNTQALQVMSYNVRYGSTTIEAVANRFRGGDTGDGYLPWSVRIPEIRARIASYAPDLLGLQEMETDADIGGIVPLDTYTLVTYHLGSFQYGDSALLFKTSRFEKLDSGQMWLGHTPDLPMSLGFSRLAMIRYVNWVMLREKSTGFTFMFVNTHFDNASKNKEPSATLFRERIASLTKGLPMIVSGDFNTTAGNERYRRLMGSDENPPLLINSFALFNGQIGNQASHPNKLIDHILVGGPCKTEVEQWLVDTRQLKNGQRMSDHNPIFARLRFTS</sequence>
<dbReference type="AlphaFoldDB" id="V5BVN9"/>
<proteinExistence type="predicted"/>
<keyword evidence="2" id="KW-0269">Exonuclease</keyword>
<keyword evidence="2" id="KW-0378">Hydrolase</keyword>
<dbReference type="PANTHER" id="PTHR12121:SF36">
    <property type="entry name" value="ENDONUCLEASE_EXONUCLEASE_PHOSPHATASE DOMAIN-CONTAINING PROTEIN"/>
    <property type="match status" value="1"/>
</dbReference>
<organism evidence="2 3">
    <name type="scientific">Methyloglobulus morosus KoM1</name>
    <dbReference type="NCBI Taxonomy" id="1116472"/>
    <lineage>
        <taxon>Bacteria</taxon>
        <taxon>Pseudomonadati</taxon>
        <taxon>Pseudomonadota</taxon>
        <taxon>Gammaproteobacteria</taxon>
        <taxon>Methylococcales</taxon>
        <taxon>Methylococcaceae</taxon>
        <taxon>Methyloglobulus</taxon>
    </lineage>
</organism>